<dbReference type="GO" id="GO:0010181">
    <property type="term" value="F:FMN binding"/>
    <property type="evidence" value="ECO:0007669"/>
    <property type="project" value="InterPro"/>
</dbReference>
<dbReference type="RefSeq" id="WP_311363044.1">
    <property type="nucleotide sequence ID" value="NZ_JAVRIE010000009.1"/>
</dbReference>
<evidence type="ECO:0000256" key="3">
    <source>
        <dbReference type="ARBA" id="ARBA00022643"/>
    </source>
</evidence>
<keyword evidence="2" id="KW-0285">Flavoprotein</keyword>
<dbReference type="GO" id="GO:0005829">
    <property type="term" value="C:cytosol"/>
    <property type="evidence" value="ECO:0007669"/>
    <property type="project" value="TreeGrafter"/>
</dbReference>
<evidence type="ECO:0000256" key="1">
    <source>
        <dbReference type="ARBA" id="ARBA00001917"/>
    </source>
</evidence>
<dbReference type="Gene3D" id="3.40.50.360">
    <property type="match status" value="1"/>
</dbReference>
<dbReference type="InterPro" id="IPR029039">
    <property type="entry name" value="Flavoprotein-like_sf"/>
</dbReference>
<dbReference type="PROSITE" id="PS50902">
    <property type="entry name" value="FLAVODOXIN_LIKE"/>
    <property type="match status" value="1"/>
</dbReference>
<evidence type="ECO:0000313" key="6">
    <source>
        <dbReference type="Proteomes" id="UP001249020"/>
    </source>
</evidence>
<evidence type="ECO:0000259" key="4">
    <source>
        <dbReference type="PROSITE" id="PS50902"/>
    </source>
</evidence>
<organism evidence="5 6">
    <name type="scientific">Brumicola blandensis</name>
    <dbReference type="NCBI Taxonomy" id="3075611"/>
    <lineage>
        <taxon>Bacteria</taxon>
        <taxon>Pseudomonadati</taxon>
        <taxon>Pseudomonadota</taxon>
        <taxon>Gammaproteobacteria</taxon>
        <taxon>Alteromonadales</taxon>
        <taxon>Alteromonadaceae</taxon>
        <taxon>Brumicola</taxon>
    </lineage>
</organism>
<dbReference type="AlphaFoldDB" id="A0AAW8R5F0"/>
<keyword evidence="3" id="KW-0288">FMN</keyword>
<reference evidence="5 6" key="1">
    <citation type="submission" date="2023-09" db="EMBL/GenBank/DDBJ databases">
        <authorList>
            <person name="Rey-Velasco X."/>
        </authorList>
    </citation>
    <scope>NUCLEOTIDE SEQUENCE [LARGE SCALE GENOMIC DNA]</scope>
    <source>
        <strain evidence="5 6">W409</strain>
    </source>
</reference>
<dbReference type="EMBL" id="JAVRIE010000009">
    <property type="protein sequence ID" value="MDT0584274.1"/>
    <property type="molecule type" value="Genomic_DNA"/>
</dbReference>
<dbReference type="PANTHER" id="PTHR19384:SF128">
    <property type="entry name" value="NADPH OXIDOREDUCTASE A"/>
    <property type="match status" value="1"/>
</dbReference>
<dbReference type="PANTHER" id="PTHR19384">
    <property type="entry name" value="NITRIC OXIDE SYNTHASE-RELATED"/>
    <property type="match status" value="1"/>
</dbReference>
<dbReference type="GO" id="GO:0016491">
    <property type="term" value="F:oxidoreductase activity"/>
    <property type="evidence" value="ECO:0007669"/>
    <property type="project" value="TreeGrafter"/>
</dbReference>
<keyword evidence="6" id="KW-1185">Reference proteome</keyword>
<comment type="cofactor">
    <cofactor evidence="1">
        <name>FMN</name>
        <dbReference type="ChEBI" id="CHEBI:58210"/>
    </cofactor>
</comment>
<sequence length="152" mass="16298">MHFDIMVGSVLGAAEYVAEALQASIEEAGHTATCFFEPSIDDLNTDNILFICTSTHGAGDLPENIEKFAAALKTSDLSRVKSLIVGLGDSSYDTYCGAAMTMEEILTQQQATLLAPALHIDVLHHPIPEDTAVEWFTELVPSLSDNTDSANP</sequence>
<dbReference type="Pfam" id="PF00258">
    <property type="entry name" value="Flavodoxin_1"/>
    <property type="match status" value="1"/>
</dbReference>
<proteinExistence type="predicted"/>
<dbReference type="InterPro" id="IPR008254">
    <property type="entry name" value="Flavodoxin/NO_synth"/>
</dbReference>
<evidence type="ECO:0000256" key="2">
    <source>
        <dbReference type="ARBA" id="ARBA00022630"/>
    </source>
</evidence>
<feature type="domain" description="Flavodoxin-like" evidence="4">
    <location>
        <begin position="3"/>
        <end position="140"/>
    </location>
</feature>
<gene>
    <name evidence="5" type="ORF">RM544_17125</name>
</gene>
<name>A0AAW8R5F0_9ALTE</name>
<dbReference type="Proteomes" id="UP001249020">
    <property type="component" value="Unassembled WGS sequence"/>
</dbReference>
<dbReference type="GO" id="GO:0050660">
    <property type="term" value="F:flavin adenine dinucleotide binding"/>
    <property type="evidence" value="ECO:0007669"/>
    <property type="project" value="TreeGrafter"/>
</dbReference>
<evidence type="ECO:0000313" key="5">
    <source>
        <dbReference type="EMBL" id="MDT0584274.1"/>
    </source>
</evidence>
<comment type="caution">
    <text evidence="5">The sequence shown here is derived from an EMBL/GenBank/DDBJ whole genome shotgun (WGS) entry which is preliminary data.</text>
</comment>
<protein>
    <submittedName>
        <fullName evidence="5">Flavodoxin domain-containing protein</fullName>
    </submittedName>
</protein>
<accession>A0AAW8R5F0</accession>
<dbReference type="SUPFAM" id="SSF52218">
    <property type="entry name" value="Flavoproteins"/>
    <property type="match status" value="1"/>
</dbReference>